<dbReference type="InterPro" id="IPR004629">
    <property type="entry name" value="WecG_TagA_CpsF"/>
</dbReference>
<keyword evidence="1 3" id="KW-0328">Glycosyltransferase</keyword>
<evidence type="ECO:0000256" key="2">
    <source>
        <dbReference type="ARBA" id="ARBA00022679"/>
    </source>
</evidence>
<dbReference type="EMBL" id="UNOZ01000027">
    <property type="protein sequence ID" value="SYX91216.1"/>
    <property type="molecule type" value="Genomic_DNA"/>
</dbReference>
<dbReference type="Pfam" id="PF03808">
    <property type="entry name" value="Glyco_tran_WecG"/>
    <property type="match status" value="1"/>
</dbReference>
<dbReference type="RefSeq" id="WP_119143154.1">
    <property type="nucleotide sequence ID" value="NZ_CBCSFL010000063.1"/>
</dbReference>
<dbReference type="AlphaFoldDB" id="A0A383RXK7"/>
<evidence type="ECO:0000313" key="4">
    <source>
        <dbReference type="Proteomes" id="UP000263595"/>
    </source>
</evidence>
<evidence type="ECO:0000313" key="3">
    <source>
        <dbReference type="EMBL" id="SYX91216.1"/>
    </source>
</evidence>
<dbReference type="NCBIfam" id="TIGR00696">
    <property type="entry name" value="wecG_tagA_cpsF"/>
    <property type="match status" value="1"/>
</dbReference>
<keyword evidence="2 3" id="KW-0808">Transferase</keyword>
<accession>A0A383RXK7</accession>
<evidence type="ECO:0000256" key="1">
    <source>
        <dbReference type="ARBA" id="ARBA00022676"/>
    </source>
</evidence>
<dbReference type="CDD" id="cd06533">
    <property type="entry name" value="Glyco_transf_WecG_TagA"/>
    <property type="match status" value="1"/>
</dbReference>
<keyword evidence="4" id="KW-1185">Reference proteome</keyword>
<protein>
    <submittedName>
        <fullName evidence="3">UDP-N-acetyl-D-mannosaminuronic acid transferase</fullName>
        <ecNumber evidence="3">2.4.1.180</ecNumber>
    </submittedName>
</protein>
<dbReference type="OrthoDB" id="9808602at2"/>
<dbReference type="GO" id="GO:0047241">
    <property type="term" value="F:lipopolysaccharide N-acetylmannosaminouronosyltransferase activity"/>
    <property type="evidence" value="ECO:0007669"/>
    <property type="project" value="UniProtKB-EC"/>
</dbReference>
<gene>
    <name evidence="3" type="primary">wecG</name>
    <name evidence="3" type="ORF">CCOS865_03485</name>
</gene>
<name>A0A383RXK7_9PSED</name>
<proteinExistence type="predicted"/>
<dbReference type="EC" id="2.4.1.180" evidence="3"/>
<dbReference type="PANTHER" id="PTHR34136">
    <property type="match status" value="1"/>
</dbReference>
<organism evidence="3 4">
    <name type="scientific">Pseudomonas reidholzensis</name>
    <dbReference type="NCBI Taxonomy" id="1785162"/>
    <lineage>
        <taxon>Bacteria</taxon>
        <taxon>Pseudomonadati</taxon>
        <taxon>Pseudomonadota</taxon>
        <taxon>Gammaproteobacteria</taxon>
        <taxon>Pseudomonadales</taxon>
        <taxon>Pseudomonadaceae</taxon>
        <taxon>Pseudomonas</taxon>
    </lineage>
</organism>
<reference evidence="4" key="1">
    <citation type="submission" date="2018-08" db="EMBL/GenBank/DDBJ databases">
        <authorList>
            <person name="Blom J."/>
        </authorList>
    </citation>
    <scope>NUCLEOTIDE SEQUENCE [LARGE SCALE GENOMIC DNA]</scope>
    <source>
        <strain evidence="4">CCOS 865</strain>
    </source>
</reference>
<dbReference type="Proteomes" id="UP000263595">
    <property type="component" value="Unassembled WGS sequence"/>
</dbReference>
<dbReference type="PANTHER" id="PTHR34136:SF1">
    <property type="entry name" value="UDP-N-ACETYL-D-MANNOSAMINURONIC ACID TRANSFERASE"/>
    <property type="match status" value="1"/>
</dbReference>
<sequence>MTDWAWQQRWKALIEKLQVVTDAADQQRLVTTLAAPDRPTVLGFVNAHAMNLVVSDTAYHQALSAADVLLRDGAGMKILFRRVGLEPGLNMNGTDFIPALLAAFKGRHVAFWGTEEPYLSQAAQHCQARFGVQVVSTLHGFADVDHYLALDRELQPALIILGMGMPRQEAIAARLAAAGRPCLVVCGGAIIDFLGGKVTRAPRWLRRVGGEWVYRLLKEPKRLFKRYVIGNPMFLLRTLLCRKTAQEGARNPPRTL</sequence>